<feature type="compositionally biased region" description="Basic and acidic residues" evidence="1">
    <location>
        <begin position="13"/>
        <end position="28"/>
    </location>
</feature>
<sequence>MTVGPPSLLAQHIQRESQRWEARHRTEPPKTPSISISSRGSDATTADHDSLFSRSPRSRSRRSSISSVDDGDGDDQLPRPPLPFQPQQAPIRIPVYGSLAEAAAQSTIRILGGGAGEVRRLVTPGKLYENEEEDDAIVYDDEVAAG</sequence>
<comment type="caution">
    <text evidence="2">The sequence shown here is derived from an EMBL/GenBank/DDBJ whole genome shotgun (WGS) entry which is preliminary data.</text>
</comment>
<evidence type="ECO:0000313" key="2">
    <source>
        <dbReference type="EMBL" id="RYP02753.1"/>
    </source>
</evidence>
<reference evidence="2 3" key="1">
    <citation type="submission" date="2018-06" db="EMBL/GenBank/DDBJ databases">
        <title>Complete Genomes of Monosporascus.</title>
        <authorList>
            <person name="Robinson A.J."/>
            <person name="Natvig D.O."/>
        </authorList>
    </citation>
    <scope>NUCLEOTIDE SEQUENCE [LARGE SCALE GENOMIC DNA]</scope>
    <source>
        <strain evidence="2 3">CBS 110550</strain>
    </source>
</reference>
<protein>
    <submittedName>
        <fullName evidence="2">Uncharacterized protein</fullName>
    </submittedName>
</protein>
<dbReference type="OrthoDB" id="4769439at2759"/>
<name>A0A4Q4TC70_9PEZI</name>
<dbReference type="AlphaFoldDB" id="A0A4Q4TC70"/>
<organism evidence="2 3">
    <name type="scientific">Monosporascus ibericus</name>
    <dbReference type="NCBI Taxonomy" id="155417"/>
    <lineage>
        <taxon>Eukaryota</taxon>
        <taxon>Fungi</taxon>
        <taxon>Dikarya</taxon>
        <taxon>Ascomycota</taxon>
        <taxon>Pezizomycotina</taxon>
        <taxon>Sordariomycetes</taxon>
        <taxon>Xylariomycetidae</taxon>
        <taxon>Xylariales</taxon>
        <taxon>Xylariales incertae sedis</taxon>
        <taxon>Monosporascus</taxon>
    </lineage>
</organism>
<proteinExistence type="predicted"/>
<gene>
    <name evidence="2" type="ORF">DL764_005627</name>
</gene>
<feature type="region of interest" description="Disordered" evidence="1">
    <location>
        <begin position="1"/>
        <end position="89"/>
    </location>
</feature>
<dbReference type="EMBL" id="QJNU01000302">
    <property type="protein sequence ID" value="RYP02753.1"/>
    <property type="molecule type" value="Genomic_DNA"/>
</dbReference>
<feature type="compositionally biased region" description="Polar residues" evidence="1">
    <location>
        <begin position="32"/>
        <end position="44"/>
    </location>
</feature>
<evidence type="ECO:0000256" key="1">
    <source>
        <dbReference type="SAM" id="MobiDB-lite"/>
    </source>
</evidence>
<evidence type="ECO:0000313" key="3">
    <source>
        <dbReference type="Proteomes" id="UP000293360"/>
    </source>
</evidence>
<accession>A0A4Q4TC70</accession>
<dbReference type="Proteomes" id="UP000293360">
    <property type="component" value="Unassembled WGS sequence"/>
</dbReference>
<keyword evidence="3" id="KW-1185">Reference proteome</keyword>